<sequence length="188" mass="20398">MHVGPSPDRLLYTQTHKQADTLSLFQITPPSDRSRGTNAPNNSPLSRSMQEHPQHQHQCSLSRDARSLGLSFAGSAGVGPTSAPHLTTYEAQSGCAKKPNPSTEFWAKMCHSLLFSALIKPIGHSRLGDSAQACGLDITERPDRQALYFGPLAAICNQDPLPYPSVASSMCKVVRDLAGRPSHEIQHF</sequence>
<proteinExistence type="predicted"/>
<organism evidence="2 3">
    <name type="scientific">Protopolystoma xenopodis</name>
    <dbReference type="NCBI Taxonomy" id="117903"/>
    <lineage>
        <taxon>Eukaryota</taxon>
        <taxon>Metazoa</taxon>
        <taxon>Spiralia</taxon>
        <taxon>Lophotrochozoa</taxon>
        <taxon>Platyhelminthes</taxon>
        <taxon>Monogenea</taxon>
        <taxon>Polyopisthocotylea</taxon>
        <taxon>Polystomatidea</taxon>
        <taxon>Polystomatidae</taxon>
        <taxon>Protopolystoma</taxon>
    </lineage>
</organism>
<protein>
    <submittedName>
        <fullName evidence="2">Uncharacterized protein</fullName>
    </submittedName>
</protein>
<dbReference type="Proteomes" id="UP000784294">
    <property type="component" value="Unassembled WGS sequence"/>
</dbReference>
<gene>
    <name evidence="2" type="ORF">PXEA_LOCUS14381</name>
</gene>
<dbReference type="EMBL" id="CAAALY010048720">
    <property type="protein sequence ID" value="VEL20941.1"/>
    <property type="molecule type" value="Genomic_DNA"/>
</dbReference>
<reference evidence="2" key="1">
    <citation type="submission" date="2018-11" db="EMBL/GenBank/DDBJ databases">
        <authorList>
            <consortium name="Pathogen Informatics"/>
        </authorList>
    </citation>
    <scope>NUCLEOTIDE SEQUENCE</scope>
</reference>
<feature type="region of interest" description="Disordered" evidence="1">
    <location>
        <begin position="26"/>
        <end position="61"/>
    </location>
</feature>
<evidence type="ECO:0000256" key="1">
    <source>
        <dbReference type="SAM" id="MobiDB-lite"/>
    </source>
</evidence>
<feature type="compositionally biased region" description="Polar residues" evidence="1">
    <location>
        <begin position="26"/>
        <end position="48"/>
    </location>
</feature>
<dbReference type="AlphaFoldDB" id="A0A3S5A677"/>
<comment type="caution">
    <text evidence="2">The sequence shown here is derived from an EMBL/GenBank/DDBJ whole genome shotgun (WGS) entry which is preliminary data.</text>
</comment>
<accession>A0A3S5A677</accession>
<evidence type="ECO:0000313" key="2">
    <source>
        <dbReference type="EMBL" id="VEL20941.1"/>
    </source>
</evidence>
<keyword evidence="3" id="KW-1185">Reference proteome</keyword>
<name>A0A3S5A677_9PLAT</name>
<evidence type="ECO:0000313" key="3">
    <source>
        <dbReference type="Proteomes" id="UP000784294"/>
    </source>
</evidence>